<dbReference type="Pfam" id="PF01095">
    <property type="entry name" value="Pectinesterase"/>
    <property type="match status" value="1"/>
</dbReference>
<evidence type="ECO:0000256" key="6">
    <source>
        <dbReference type="ARBA" id="ARBA00023085"/>
    </source>
</evidence>
<dbReference type="Gene3D" id="2.160.20.10">
    <property type="entry name" value="Single-stranded right-handed beta-helix, Pectin lyase-like"/>
    <property type="match status" value="1"/>
</dbReference>
<dbReference type="SUPFAM" id="SSF101148">
    <property type="entry name" value="Plant invertase/pectin methylesterase inhibitor"/>
    <property type="match status" value="1"/>
</dbReference>
<evidence type="ECO:0000256" key="11">
    <source>
        <dbReference type="PROSITE-ProRule" id="PRU10040"/>
    </source>
</evidence>
<keyword evidence="14" id="KW-0812">Transmembrane</keyword>
<evidence type="ECO:0000256" key="5">
    <source>
        <dbReference type="ARBA" id="ARBA00022801"/>
    </source>
</evidence>
<evidence type="ECO:0000256" key="4">
    <source>
        <dbReference type="ARBA" id="ARBA00013229"/>
    </source>
</evidence>
<comment type="similarity">
    <text evidence="3">In the C-terminal section; belongs to the pectinesterase family.</text>
</comment>
<evidence type="ECO:0000256" key="3">
    <source>
        <dbReference type="ARBA" id="ARBA00007786"/>
    </source>
</evidence>
<feature type="region of interest" description="Disordered" evidence="13">
    <location>
        <begin position="54"/>
        <end position="73"/>
    </location>
</feature>
<dbReference type="InterPro" id="IPR000070">
    <property type="entry name" value="Pectinesterase_cat"/>
</dbReference>
<evidence type="ECO:0000313" key="16">
    <source>
        <dbReference type="EMBL" id="EOY30125.1"/>
    </source>
</evidence>
<dbReference type="EMBL" id="CM001887">
    <property type="protein sequence ID" value="EOY30125.1"/>
    <property type="molecule type" value="Genomic_DNA"/>
</dbReference>
<evidence type="ECO:0000256" key="10">
    <source>
        <dbReference type="ARBA" id="ARBA00057335"/>
    </source>
</evidence>
<dbReference type="HOGENOM" id="CLU_012243_9_1_1"/>
<evidence type="ECO:0000256" key="13">
    <source>
        <dbReference type="SAM" id="MobiDB-lite"/>
    </source>
</evidence>
<proteinExistence type="inferred from homology"/>
<feature type="compositionally biased region" description="Polar residues" evidence="13">
    <location>
        <begin position="54"/>
        <end position="72"/>
    </location>
</feature>
<dbReference type="GO" id="GO:0030599">
    <property type="term" value="F:pectinesterase activity"/>
    <property type="evidence" value="ECO:0000318"/>
    <property type="project" value="GO_Central"/>
</dbReference>
<keyword evidence="8" id="KW-0325">Glycoprotein</keyword>
<evidence type="ECO:0000256" key="14">
    <source>
        <dbReference type="SAM" id="Phobius"/>
    </source>
</evidence>
<dbReference type="PROSITE" id="PS00503">
    <property type="entry name" value="PECTINESTERASE_2"/>
    <property type="match status" value="1"/>
</dbReference>
<evidence type="ECO:0000313" key="17">
    <source>
        <dbReference type="Proteomes" id="UP000026915"/>
    </source>
</evidence>
<sequence length="592" mass="65447">MVFQDFDLIQERRRLERQRKFRKRVGIAVVTTCVVIGLVAAGIFVIVSTKNKEQQGTSANNKAHQAPSTKQVSRSEKLINTICNGTSYKESCESTLKKAVKEHPNTAQPKDLLKSSISATADELDKAFTKASSFQFNSPGEKQAFNVCKEVMANAKEELATAIGKVGDKDTGKLLSSGELNNWLSAVMSYQETCIDSFADGKLKTDIKSTLNSSQELTSNSLAMARQLSSHVSSVMEMPAASRHLLESTSPSVDKDGLPNWLNHDERRLLKGADVEKPTPNVTVAKDGSGNFSTISEALAAMPQKYDGRYVIYVKAGIYEETVLVTKKMVNLTIYGDGSQKTIVTGNKNYVDGVPTYLTATFVASGDGFLAKAMGFRNTAGPEKHQAVAARVDADRAIFLNCRFEGYQDTLYVQTHRQFYRSCVVAGTIDFIFGDAAAVFQNCLIYVRKPMDNQKNIVTAQGRKDKFETTGIVLQNCKILPDDSFTSFKSQFKSYLGRPWKEYSRTIVMESLIEDLIDPAGWLEWEGNFALNTLYYAEYNNNGPGAKTDARVKWPGRKVINKDEAMKFTVETFLQGTWIKATGAPVRMGLGN</sequence>
<keyword evidence="14" id="KW-0472">Membrane</keyword>
<evidence type="ECO:0000256" key="1">
    <source>
        <dbReference type="ARBA" id="ARBA00005184"/>
    </source>
</evidence>
<dbReference type="STRING" id="3641.A0A061GJT0"/>
<feature type="transmembrane region" description="Helical" evidence="14">
    <location>
        <begin position="25"/>
        <end position="47"/>
    </location>
</feature>
<dbReference type="InterPro" id="IPR012334">
    <property type="entry name" value="Pectin_lyas_fold"/>
</dbReference>
<dbReference type="InParanoid" id="A0A061GJT0"/>
<dbReference type="FunFam" id="2.160.20.10:FF:000001">
    <property type="entry name" value="Pectinesterase"/>
    <property type="match status" value="1"/>
</dbReference>
<dbReference type="GO" id="GO:0042545">
    <property type="term" value="P:cell wall modification"/>
    <property type="evidence" value="ECO:0007669"/>
    <property type="project" value="UniProtKB-UniRule"/>
</dbReference>
<dbReference type="AlphaFoldDB" id="A0A061GJT0"/>
<dbReference type="CDD" id="cd15798">
    <property type="entry name" value="PMEI-like_3"/>
    <property type="match status" value="1"/>
</dbReference>
<dbReference type="Pfam" id="PF04043">
    <property type="entry name" value="PMEI"/>
    <property type="match status" value="1"/>
</dbReference>
<dbReference type="GO" id="GO:0046910">
    <property type="term" value="F:pectinesterase inhibitor activity"/>
    <property type="evidence" value="ECO:0000318"/>
    <property type="project" value="GO_Central"/>
</dbReference>
<gene>
    <name evidence="16" type="ORF">TCM_037445</name>
</gene>
<reference evidence="16 17" key="1">
    <citation type="journal article" date="2013" name="Genome Biol.">
        <title>The genome sequence of the most widely cultivated cacao type and its use to identify candidate genes regulating pod color.</title>
        <authorList>
            <person name="Motamayor J.C."/>
            <person name="Mockaitis K."/>
            <person name="Schmutz J."/>
            <person name="Haiminen N."/>
            <person name="Iii D.L."/>
            <person name="Cornejo O."/>
            <person name="Findley S.D."/>
            <person name="Zheng P."/>
            <person name="Utro F."/>
            <person name="Royaert S."/>
            <person name="Saski C."/>
            <person name="Jenkins J."/>
            <person name="Podicheti R."/>
            <person name="Zhao M."/>
            <person name="Scheffler B.E."/>
            <person name="Stack J.C."/>
            <person name="Feltus F.A."/>
            <person name="Mustiga G.M."/>
            <person name="Amores F."/>
            <person name="Phillips W."/>
            <person name="Marelli J.P."/>
            <person name="May G.D."/>
            <person name="Shapiro H."/>
            <person name="Ma J."/>
            <person name="Bustamante C.D."/>
            <person name="Schnell R.J."/>
            <person name="Main D."/>
            <person name="Gilbert D."/>
            <person name="Parida L."/>
            <person name="Kuhn D.N."/>
        </authorList>
    </citation>
    <scope>NUCLEOTIDE SEQUENCE [LARGE SCALE GENOMIC DNA]</scope>
    <source>
        <strain evidence="17">cv. Matina 1-6</strain>
    </source>
</reference>
<evidence type="ECO:0000259" key="15">
    <source>
        <dbReference type="SMART" id="SM00856"/>
    </source>
</evidence>
<accession>A0A061GJT0</accession>
<dbReference type="Gramene" id="EOY30125">
    <property type="protein sequence ID" value="EOY30125"/>
    <property type="gene ID" value="TCM_037445"/>
</dbReference>
<comment type="catalytic activity">
    <reaction evidence="9 12">
        <text>[(1-&gt;4)-alpha-D-galacturonosyl methyl ester](n) + n H2O = [(1-&gt;4)-alpha-D-galacturonosyl](n) + n methanol + n H(+)</text>
        <dbReference type="Rhea" id="RHEA:22380"/>
        <dbReference type="Rhea" id="RHEA-COMP:14570"/>
        <dbReference type="Rhea" id="RHEA-COMP:14573"/>
        <dbReference type="ChEBI" id="CHEBI:15377"/>
        <dbReference type="ChEBI" id="CHEBI:15378"/>
        <dbReference type="ChEBI" id="CHEBI:17790"/>
        <dbReference type="ChEBI" id="CHEBI:140522"/>
        <dbReference type="ChEBI" id="CHEBI:140523"/>
        <dbReference type="EC" id="3.1.1.11"/>
    </reaction>
</comment>
<comment type="function">
    <text evidence="10">Acts in the modification of cell walls via demethylesterification of cell wall pectin.</text>
</comment>
<dbReference type="Proteomes" id="UP000026915">
    <property type="component" value="Chromosome 9"/>
</dbReference>
<dbReference type="EC" id="3.1.1.11" evidence="4 12"/>
<feature type="active site" evidence="11">
    <location>
        <position position="430"/>
    </location>
</feature>
<dbReference type="FunCoup" id="A0A061GJT0">
    <property type="interactions" value="49"/>
</dbReference>
<comment type="pathway">
    <text evidence="1 12">Glycan metabolism; pectin degradation; 2-dehydro-3-deoxy-D-gluconate from pectin: step 1/5.</text>
</comment>
<feature type="domain" description="Pectinesterase inhibitor" evidence="15">
    <location>
        <begin position="74"/>
        <end position="224"/>
    </location>
</feature>
<evidence type="ECO:0000256" key="9">
    <source>
        <dbReference type="ARBA" id="ARBA00047928"/>
    </source>
</evidence>
<dbReference type="UniPathway" id="UPA00545">
    <property type="reaction ID" value="UER00823"/>
</dbReference>
<dbReference type="OMA" id="FLQGEWI"/>
<keyword evidence="6 12" id="KW-0063">Aspartyl esterase</keyword>
<keyword evidence="7" id="KW-1015">Disulfide bond</keyword>
<dbReference type="NCBIfam" id="TIGR01614">
    <property type="entry name" value="PME_inhib"/>
    <property type="match status" value="1"/>
</dbReference>
<evidence type="ECO:0000256" key="2">
    <source>
        <dbReference type="ARBA" id="ARBA00006027"/>
    </source>
</evidence>
<keyword evidence="5 12" id="KW-0378">Hydrolase</keyword>
<evidence type="ECO:0000256" key="8">
    <source>
        <dbReference type="ARBA" id="ARBA00023180"/>
    </source>
</evidence>
<keyword evidence="14" id="KW-1133">Transmembrane helix</keyword>
<dbReference type="GO" id="GO:0045490">
    <property type="term" value="P:pectin catabolic process"/>
    <property type="evidence" value="ECO:0007669"/>
    <property type="project" value="UniProtKB-UniRule"/>
</dbReference>
<organism evidence="16 17">
    <name type="scientific">Theobroma cacao</name>
    <name type="common">Cacao</name>
    <name type="synonym">Cocoa</name>
    <dbReference type="NCBI Taxonomy" id="3641"/>
    <lineage>
        <taxon>Eukaryota</taxon>
        <taxon>Viridiplantae</taxon>
        <taxon>Streptophyta</taxon>
        <taxon>Embryophyta</taxon>
        <taxon>Tracheophyta</taxon>
        <taxon>Spermatophyta</taxon>
        <taxon>Magnoliopsida</taxon>
        <taxon>eudicotyledons</taxon>
        <taxon>Gunneridae</taxon>
        <taxon>Pentapetalae</taxon>
        <taxon>rosids</taxon>
        <taxon>malvids</taxon>
        <taxon>Malvales</taxon>
        <taxon>Malvaceae</taxon>
        <taxon>Byttnerioideae</taxon>
        <taxon>Theobroma</taxon>
    </lineage>
</organism>
<evidence type="ECO:0000256" key="12">
    <source>
        <dbReference type="RuleBase" id="RU000589"/>
    </source>
</evidence>
<dbReference type="InterPro" id="IPR011050">
    <property type="entry name" value="Pectin_lyase_fold/virulence"/>
</dbReference>
<dbReference type="FunFam" id="1.20.140.40:FF:000001">
    <property type="entry name" value="Pectinesterase"/>
    <property type="match status" value="1"/>
</dbReference>
<dbReference type="SUPFAM" id="SSF51126">
    <property type="entry name" value="Pectin lyase-like"/>
    <property type="match status" value="1"/>
</dbReference>
<dbReference type="InterPro" id="IPR006501">
    <property type="entry name" value="Pectinesterase_inhib_dom"/>
</dbReference>
<comment type="similarity">
    <text evidence="2">In the N-terminal section; belongs to the PMEI family.</text>
</comment>
<name>A0A061GJT0_THECC</name>
<dbReference type="Gene3D" id="1.20.140.40">
    <property type="entry name" value="Invertase/pectin methylesterase inhibitor family protein"/>
    <property type="match status" value="1"/>
</dbReference>
<dbReference type="InterPro" id="IPR033131">
    <property type="entry name" value="Pectinesterase_Asp_AS"/>
</dbReference>
<keyword evidence="17" id="KW-1185">Reference proteome</keyword>
<dbReference type="InterPro" id="IPR035513">
    <property type="entry name" value="Invertase/methylesterase_inhib"/>
</dbReference>
<dbReference type="eggNOG" id="ENOG502QVHM">
    <property type="taxonomic scope" value="Eukaryota"/>
</dbReference>
<protein>
    <recommendedName>
        <fullName evidence="4 12">Pectinesterase</fullName>
        <ecNumber evidence="4 12">3.1.1.11</ecNumber>
    </recommendedName>
</protein>
<evidence type="ECO:0000256" key="7">
    <source>
        <dbReference type="ARBA" id="ARBA00023157"/>
    </source>
</evidence>
<dbReference type="PANTHER" id="PTHR31707">
    <property type="entry name" value="PECTINESTERASE"/>
    <property type="match status" value="1"/>
</dbReference>
<dbReference type="SMART" id="SM00856">
    <property type="entry name" value="PMEI"/>
    <property type="match status" value="1"/>
</dbReference>